<evidence type="ECO:0000313" key="20">
    <source>
        <dbReference type="EMBL" id="GJE98067.1"/>
    </source>
</evidence>
<keyword evidence="8" id="KW-0963">Cytoplasm</keyword>
<dbReference type="InterPro" id="IPR003084">
    <property type="entry name" value="HDAC_I/II"/>
</dbReference>
<evidence type="ECO:0000256" key="18">
    <source>
        <dbReference type="ARBA" id="ARBA00042783"/>
    </source>
</evidence>
<dbReference type="GO" id="GO:0141221">
    <property type="term" value="F:histone deacetylase activity, hydrolytic mechanism"/>
    <property type="evidence" value="ECO:0007669"/>
    <property type="project" value="UniProtKB-EC"/>
</dbReference>
<keyword evidence="10" id="KW-0479">Metal-binding</keyword>
<evidence type="ECO:0000256" key="4">
    <source>
        <dbReference type="ARBA" id="ARBA00004496"/>
    </source>
</evidence>
<evidence type="ECO:0000256" key="11">
    <source>
        <dbReference type="ARBA" id="ARBA00022801"/>
    </source>
</evidence>
<name>A0A9P3LL97_9APHY</name>
<dbReference type="EC" id="3.5.1.98" evidence="6"/>
<evidence type="ECO:0000256" key="3">
    <source>
        <dbReference type="ARBA" id="ARBA00004286"/>
    </source>
</evidence>
<gene>
    <name evidence="20" type="ORF">PsYK624_142890</name>
</gene>
<dbReference type="InterPro" id="IPR023801">
    <property type="entry name" value="His_deacetylse_dom"/>
</dbReference>
<feature type="domain" description="Histone deacetylase" evidence="19">
    <location>
        <begin position="2"/>
        <end position="280"/>
    </location>
</feature>
<dbReference type="GO" id="GO:0005737">
    <property type="term" value="C:cytoplasm"/>
    <property type="evidence" value="ECO:0007669"/>
    <property type="project" value="UniProtKB-SubCell"/>
</dbReference>
<comment type="cofactor">
    <cofactor evidence="1">
        <name>a divalent metal cation</name>
        <dbReference type="ChEBI" id="CHEBI:60240"/>
    </cofactor>
</comment>
<keyword evidence="7" id="KW-0158">Chromosome</keyword>
<dbReference type="AlphaFoldDB" id="A0A9P3LL97"/>
<dbReference type="GO" id="GO:0046872">
    <property type="term" value="F:metal ion binding"/>
    <property type="evidence" value="ECO:0007669"/>
    <property type="project" value="UniProtKB-KW"/>
</dbReference>
<keyword evidence="15" id="KW-0539">Nucleus</keyword>
<dbReference type="Gene3D" id="3.40.800.20">
    <property type="entry name" value="Histone deacetylase domain"/>
    <property type="match status" value="1"/>
</dbReference>
<organism evidence="20 21">
    <name type="scientific">Phanerochaete sordida</name>
    <dbReference type="NCBI Taxonomy" id="48140"/>
    <lineage>
        <taxon>Eukaryota</taxon>
        <taxon>Fungi</taxon>
        <taxon>Dikarya</taxon>
        <taxon>Basidiomycota</taxon>
        <taxon>Agaricomycotina</taxon>
        <taxon>Agaricomycetes</taxon>
        <taxon>Polyporales</taxon>
        <taxon>Phanerochaetaceae</taxon>
        <taxon>Phanerochaete</taxon>
    </lineage>
</organism>
<keyword evidence="12" id="KW-0156">Chromatin regulator</keyword>
<comment type="subcellular location">
    <subcellularLocation>
        <location evidence="3">Chromosome</location>
    </subcellularLocation>
    <subcellularLocation>
        <location evidence="4">Cytoplasm</location>
    </subcellularLocation>
    <subcellularLocation>
        <location evidence="2">Nucleus</location>
    </subcellularLocation>
</comment>
<dbReference type="GO" id="GO:0005694">
    <property type="term" value="C:chromosome"/>
    <property type="evidence" value="ECO:0007669"/>
    <property type="project" value="UniProtKB-SubCell"/>
</dbReference>
<evidence type="ECO:0000256" key="9">
    <source>
        <dbReference type="ARBA" id="ARBA00022491"/>
    </source>
</evidence>
<evidence type="ECO:0000256" key="2">
    <source>
        <dbReference type="ARBA" id="ARBA00004123"/>
    </source>
</evidence>
<evidence type="ECO:0000256" key="15">
    <source>
        <dbReference type="ARBA" id="ARBA00023242"/>
    </source>
</evidence>
<dbReference type="GO" id="GO:0031507">
    <property type="term" value="P:heterochromatin formation"/>
    <property type="evidence" value="ECO:0007669"/>
    <property type="project" value="TreeGrafter"/>
</dbReference>
<evidence type="ECO:0000256" key="7">
    <source>
        <dbReference type="ARBA" id="ARBA00022454"/>
    </source>
</evidence>
<dbReference type="GO" id="GO:0005634">
    <property type="term" value="C:nucleus"/>
    <property type="evidence" value="ECO:0007669"/>
    <property type="project" value="UniProtKB-SubCell"/>
</dbReference>
<dbReference type="InterPro" id="IPR023696">
    <property type="entry name" value="Ureohydrolase_dom_sf"/>
</dbReference>
<comment type="similarity">
    <text evidence="5">Belongs to the histone deacetylase family. HD type 1 subfamily.</text>
</comment>
<keyword evidence="21" id="KW-1185">Reference proteome</keyword>
<evidence type="ECO:0000256" key="5">
    <source>
        <dbReference type="ARBA" id="ARBA00006457"/>
    </source>
</evidence>
<dbReference type="InterPro" id="IPR037138">
    <property type="entry name" value="His_deacetylse_dom_sf"/>
</dbReference>
<dbReference type="PANTHER" id="PTHR10625:SF14">
    <property type="entry name" value="HISTONE DEACETYLASE 8"/>
    <property type="match status" value="1"/>
</dbReference>
<comment type="caution">
    <text evidence="20">The sequence shown here is derived from an EMBL/GenBank/DDBJ whole genome shotgun (WGS) entry which is preliminary data.</text>
</comment>
<dbReference type="OrthoDB" id="73273at2759"/>
<reference evidence="20 21" key="1">
    <citation type="submission" date="2021-08" db="EMBL/GenBank/DDBJ databases">
        <title>Draft Genome Sequence of Phanerochaete sordida strain YK-624.</title>
        <authorList>
            <person name="Mori T."/>
            <person name="Dohra H."/>
            <person name="Suzuki T."/>
            <person name="Kawagishi H."/>
            <person name="Hirai H."/>
        </authorList>
    </citation>
    <scope>NUCLEOTIDE SEQUENCE [LARGE SCALE GENOMIC DNA]</scope>
    <source>
        <strain evidence="20 21">YK-624</strain>
    </source>
</reference>
<accession>A0A9P3LL97</accession>
<sequence length="344" mass="36824">MYHSNDYVDFITNLANSSSTAADKEETRRRHAEFGIEEDCPVFRGLPEYTRLVAGATLTAVKTLTEGQADVAICWDGGRHHAQKARASGFCYVADCVLALLALKRVRVPSPDGTPPRRARVLYLDLDLHFADGVAQAFLHANAGGAAPTLVTLSLHHAAPGVFPAVPLAALSDADAPGADACTVCVPLARGTGNAAFARVWRGVERVRAALRPDFVVLQCGADGLAGDPCALWNWALGGEGGLGWCVDRVCNAWGCKTLLLGGGGYNSPNVARAWTYLTSIALRQPLSLDSDIPDHNAFPLYAPSFTLDVPAGNAQDQNTEEYLQTVETRLDRVAEIIRQRMGE</sequence>
<evidence type="ECO:0000256" key="13">
    <source>
        <dbReference type="ARBA" id="ARBA00023015"/>
    </source>
</evidence>
<evidence type="ECO:0000256" key="8">
    <source>
        <dbReference type="ARBA" id="ARBA00022490"/>
    </source>
</evidence>
<dbReference type="Pfam" id="PF00850">
    <property type="entry name" value="Hist_deacetyl"/>
    <property type="match status" value="1"/>
</dbReference>
<keyword evidence="11" id="KW-0378">Hydrolase</keyword>
<dbReference type="PRINTS" id="PR01270">
    <property type="entry name" value="HDASUPER"/>
</dbReference>
<dbReference type="SUPFAM" id="SSF52768">
    <property type="entry name" value="Arginase/deacetylase"/>
    <property type="match status" value="1"/>
</dbReference>
<keyword evidence="14" id="KW-0804">Transcription</keyword>
<dbReference type="PRINTS" id="PR01271">
    <property type="entry name" value="HISDACETLASE"/>
</dbReference>
<evidence type="ECO:0000256" key="10">
    <source>
        <dbReference type="ARBA" id="ARBA00022723"/>
    </source>
</evidence>
<evidence type="ECO:0000256" key="14">
    <source>
        <dbReference type="ARBA" id="ARBA00023163"/>
    </source>
</evidence>
<dbReference type="EMBL" id="BPQB01000081">
    <property type="protein sequence ID" value="GJE98067.1"/>
    <property type="molecule type" value="Genomic_DNA"/>
</dbReference>
<dbReference type="Proteomes" id="UP000703269">
    <property type="component" value="Unassembled WGS sequence"/>
</dbReference>
<evidence type="ECO:0000256" key="17">
    <source>
        <dbReference type="ARBA" id="ARBA00041964"/>
    </source>
</evidence>
<evidence type="ECO:0000256" key="6">
    <source>
        <dbReference type="ARBA" id="ARBA00012111"/>
    </source>
</evidence>
<evidence type="ECO:0000256" key="16">
    <source>
        <dbReference type="ARBA" id="ARBA00040347"/>
    </source>
</evidence>
<evidence type="ECO:0000256" key="12">
    <source>
        <dbReference type="ARBA" id="ARBA00022853"/>
    </source>
</evidence>
<protein>
    <recommendedName>
        <fullName evidence="16">Histone deacetylase 8</fullName>
        <ecNumber evidence="6">3.5.1.98</ecNumber>
    </recommendedName>
    <alternativeName>
        <fullName evidence="17">Protein deacetylase HDAC8</fullName>
    </alternativeName>
    <alternativeName>
        <fullName evidence="18">Protein decrotonylase HDAC8</fullName>
    </alternativeName>
</protein>
<evidence type="ECO:0000259" key="19">
    <source>
        <dbReference type="Pfam" id="PF00850"/>
    </source>
</evidence>
<dbReference type="PANTHER" id="PTHR10625">
    <property type="entry name" value="HISTONE DEACETYLASE HDAC1-RELATED"/>
    <property type="match status" value="1"/>
</dbReference>
<keyword evidence="13" id="KW-0805">Transcription regulation</keyword>
<evidence type="ECO:0000313" key="21">
    <source>
        <dbReference type="Proteomes" id="UP000703269"/>
    </source>
</evidence>
<evidence type="ECO:0000256" key="1">
    <source>
        <dbReference type="ARBA" id="ARBA00001968"/>
    </source>
</evidence>
<proteinExistence type="inferred from homology"/>
<dbReference type="InterPro" id="IPR000286">
    <property type="entry name" value="HDACs"/>
</dbReference>
<keyword evidence="9" id="KW-0678">Repressor</keyword>